<feature type="transmembrane region" description="Helical" evidence="1">
    <location>
        <begin position="36"/>
        <end position="62"/>
    </location>
</feature>
<feature type="transmembrane region" description="Helical" evidence="1">
    <location>
        <begin position="154"/>
        <end position="175"/>
    </location>
</feature>
<evidence type="ECO:0000313" key="3">
    <source>
        <dbReference type="Proteomes" id="UP000638648"/>
    </source>
</evidence>
<evidence type="ECO:0000256" key="1">
    <source>
        <dbReference type="SAM" id="Phobius"/>
    </source>
</evidence>
<accession>A0A927MSL3</accession>
<name>A0A927MSL3_9ACTN</name>
<dbReference type="RefSeq" id="WP_192749007.1">
    <property type="nucleotide sequence ID" value="NZ_BAABJL010000169.1"/>
</dbReference>
<dbReference type="AlphaFoldDB" id="A0A927MSL3"/>
<comment type="caution">
    <text evidence="2">The sequence shown here is derived from an EMBL/GenBank/DDBJ whole genome shotgun (WGS) entry which is preliminary data.</text>
</comment>
<dbReference type="Proteomes" id="UP000638648">
    <property type="component" value="Unassembled WGS sequence"/>
</dbReference>
<keyword evidence="1" id="KW-1133">Transmembrane helix</keyword>
<proteinExistence type="predicted"/>
<feature type="transmembrane region" description="Helical" evidence="1">
    <location>
        <begin position="74"/>
        <end position="92"/>
    </location>
</feature>
<dbReference type="InterPro" id="IPR016566">
    <property type="entry name" value="UCP010219"/>
</dbReference>
<evidence type="ECO:0000313" key="2">
    <source>
        <dbReference type="EMBL" id="MBE1604478.1"/>
    </source>
</evidence>
<feature type="transmembrane region" description="Helical" evidence="1">
    <location>
        <begin position="98"/>
        <end position="118"/>
    </location>
</feature>
<dbReference type="EMBL" id="JADBEM010000001">
    <property type="protein sequence ID" value="MBE1604478.1"/>
    <property type="molecule type" value="Genomic_DNA"/>
</dbReference>
<keyword evidence="1" id="KW-0812">Transmembrane</keyword>
<organism evidence="2 3">
    <name type="scientific">Actinopolymorpha pittospori</name>
    <dbReference type="NCBI Taxonomy" id="648752"/>
    <lineage>
        <taxon>Bacteria</taxon>
        <taxon>Bacillati</taxon>
        <taxon>Actinomycetota</taxon>
        <taxon>Actinomycetes</taxon>
        <taxon>Propionibacteriales</taxon>
        <taxon>Actinopolymorphaceae</taxon>
        <taxon>Actinopolymorpha</taxon>
    </lineage>
</organism>
<protein>
    <submittedName>
        <fullName evidence="2">Intracellular septation protein A</fullName>
    </submittedName>
</protein>
<keyword evidence="1" id="KW-0472">Membrane</keyword>
<reference evidence="2" key="1">
    <citation type="submission" date="2020-10" db="EMBL/GenBank/DDBJ databases">
        <title>Sequencing the genomes of 1000 actinobacteria strains.</title>
        <authorList>
            <person name="Klenk H.-P."/>
        </authorList>
    </citation>
    <scope>NUCLEOTIDE SEQUENCE</scope>
    <source>
        <strain evidence="2">DSM 45354</strain>
    </source>
</reference>
<dbReference type="NCBIfam" id="NF041646">
    <property type="entry name" value="VC0807_fam"/>
    <property type="match status" value="1"/>
</dbReference>
<sequence>MSHHLARPQVITLPARLRLALDATVNLMETVVAPLVVFYVVLMFAGLHYALIGSLTWAYAAILVRVITRKGPSALLVATAGLTTIQVAMSALTSSAEVYFLQPTITTYLFAVAFLVTIPFNRPLIQRLAEDFCPLPAELVKSAPIRNFFQRISLLWAGVLLVNASLTLGMLLTAGAWSVPVAGTASIPFFLAGLAASYIWFRRSLRTGGYALAWAPSARKARSVPPPPLV</sequence>
<keyword evidence="3" id="KW-1185">Reference proteome</keyword>
<dbReference type="Pfam" id="PF11361">
    <property type="entry name" value="DUF3159"/>
    <property type="match status" value="1"/>
</dbReference>
<gene>
    <name evidence="2" type="ORF">HEB94_001326</name>
</gene>
<feature type="transmembrane region" description="Helical" evidence="1">
    <location>
        <begin position="181"/>
        <end position="201"/>
    </location>
</feature>